<dbReference type="EMBL" id="CP003219">
    <property type="protein sequence ID" value="AEW94623.1"/>
    <property type="molecule type" value="Genomic_DNA"/>
</dbReference>
<organism evidence="2 3">
    <name type="scientific">Streptantibioticus cattleyicolor (strain ATCC 35852 / DSM 46488 / JCM 4925 / NBRC 14057 / NRRL 8057)</name>
    <name type="common">Streptomyces cattleya</name>
    <dbReference type="NCBI Taxonomy" id="1003195"/>
    <lineage>
        <taxon>Bacteria</taxon>
        <taxon>Bacillati</taxon>
        <taxon>Actinomycetota</taxon>
        <taxon>Actinomycetes</taxon>
        <taxon>Kitasatosporales</taxon>
        <taxon>Streptomycetaceae</taxon>
        <taxon>Streptantibioticus</taxon>
    </lineage>
</organism>
<evidence type="ECO:0000256" key="1">
    <source>
        <dbReference type="SAM" id="MobiDB-lite"/>
    </source>
</evidence>
<evidence type="ECO:0000313" key="2">
    <source>
        <dbReference type="EMBL" id="AEW94623.1"/>
    </source>
</evidence>
<accession>G8WPC3</accession>
<dbReference type="RefSeq" id="WP_014143017.1">
    <property type="nucleotide sequence ID" value="NC_016111.1"/>
</dbReference>
<reference evidence="3" key="1">
    <citation type="submission" date="2011-12" db="EMBL/GenBank/DDBJ databases">
        <title>Complete genome sequence of Streptomyces cattleya strain DSM 46488.</title>
        <authorList>
            <person name="Ou H.-Y."/>
            <person name="Li P."/>
            <person name="Zhao C."/>
            <person name="O'Hagan D."/>
            <person name="Deng Z."/>
        </authorList>
    </citation>
    <scope>NUCLEOTIDE SEQUENCE [LARGE SCALE GENOMIC DNA]</scope>
    <source>
        <strain evidence="3">ATCC 35852 / DSM 46488 / JCM 4925 / NBRC 14057 / NRRL 8057</strain>
    </source>
</reference>
<dbReference type="KEGG" id="sct:SCAT_2271"/>
<proteinExistence type="predicted"/>
<dbReference type="Proteomes" id="UP000007842">
    <property type="component" value="Chromosome"/>
</dbReference>
<dbReference type="KEGG" id="scy:SCATT_22520"/>
<keyword evidence="3" id="KW-1185">Reference proteome</keyword>
<evidence type="ECO:0000313" key="3">
    <source>
        <dbReference type="Proteomes" id="UP000007842"/>
    </source>
</evidence>
<dbReference type="STRING" id="1003195.SCATT_22520"/>
<gene>
    <name evidence="2" type="ordered locus">SCATT_22520</name>
</gene>
<dbReference type="HOGENOM" id="CLU_2156867_0_0_11"/>
<feature type="region of interest" description="Disordered" evidence="1">
    <location>
        <begin position="1"/>
        <end position="25"/>
    </location>
</feature>
<accession>F8JY49</accession>
<sequence>MPDRIDHPTPRPSTRRLAAVGTTKHTAARTITLRATAAGVTGRITAGPGEICDLCGRPYFGNRCPRCTTPAQRPCPTCQGNGGHIEDTSSEGVTRCTWRTCRDCRGTGTAR</sequence>
<dbReference type="AlphaFoldDB" id="F8JY49"/>
<dbReference type="PATRIC" id="fig|1003195.11.peg.3784"/>
<name>F8JY49_STREN</name>
<protein>
    <submittedName>
        <fullName evidence="2">Uncharacterized protein</fullName>
    </submittedName>
</protein>